<gene>
    <name evidence="2" type="ORF">GCM10009098_13220</name>
</gene>
<dbReference type="Proteomes" id="UP001501169">
    <property type="component" value="Unassembled WGS sequence"/>
</dbReference>
<dbReference type="RefSeq" id="WP_226766307.1">
    <property type="nucleotide sequence ID" value="NZ_BAAAEO010000002.1"/>
</dbReference>
<keyword evidence="1" id="KW-0732">Signal</keyword>
<evidence type="ECO:0000256" key="1">
    <source>
        <dbReference type="SAM" id="SignalP"/>
    </source>
</evidence>
<reference evidence="3" key="1">
    <citation type="journal article" date="2019" name="Int. J. Syst. Evol. Microbiol.">
        <title>The Global Catalogue of Microorganisms (GCM) 10K type strain sequencing project: providing services to taxonomists for standard genome sequencing and annotation.</title>
        <authorList>
            <consortium name="The Broad Institute Genomics Platform"/>
            <consortium name="The Broad Institute Genome Sequencing Center for Infectious Disease"/>
            <person name="Wu L."/>
            <person name="Ma J."/>
        </authorList>
    </citation>
    <scope>NUCLEOTIDE SEQUENCE [LARGE SCALE GENOMIC DNA]</scope>
    <source>
        <strain evidence="3">JCM 14331</strain>
    </source>
</reference>
<accession>A0ABP3NP90</accession>
<comment type="caution">
    <text evidence="2">The sequence shown here is derived from an EMBL/GenBank/DDBJ whole genome shotgun (WGS) entry which is preliminary data.</text>
</comment>
<protein>
    <submittedName>
        <fullName evidence="2">Uncharacterized protein</fullName>
    </submittedName>
</protein>
<dbReference type="PROSITE" id="PS51257">
    <property type="entry name" value="PROKAR_LIPOPROTEIN"/>
    <property type="match status" value="1"/>
</dbReference>
<proteinExistence type="predicted"/>
<evidence type="ECO:0000313" key="3">
    <source>
        <dbReference type="Proteomes" id="UP001501169"/>
    </source>
</evidence>
<evidence type="ECO:0000313" key="2">
    <source>
        <dbReference type="EMBL" id="GAA0546999.1"/>
    </source>
</evidence>
<keyword evidence="3" id="KW-1185">Reference proteome</keyword>
<feature type="signal peptide" evidence="1">
    <location>
        <begin position="1"/>
        <end position="21"/>
    </location>
</feature>
<name>A0ABP3NP90_9GAMM</name>
<feature type="chain" id="PRO_5046727253" evidence="1">
    <location>
        <begin position="22"/>
        <end position="67"/>
    </location>
</feature>
<organism evidence="2 3">
    <name type="scientific">Rheinheimera aquimaris</name>
    <dbReference type="NCBI Taxonomy" id="412437"/>
    <lineage>
        <taxon>Bacteria</taxon>
        <taxon>Pseudomonadati</taxon>
        <taxon>Pseudomonadota</taxon>
        <taxon>Gammaproteobacteria</taxon>
        <taxon>Chromatiales</taxon>
        <taxon>Chromatiaceae</taxon>
        <taxon>Rheinheimera</taxon>
    </lineage>
</organism>
<sequence>MKLFSAKVALVAFVLVLTSCASIKEAGRTVGHTTRDVTKAVGHASRDAAKEIGHATRDVVKDIKDGG</sequence>
<dbReference type="EMBL" id="BAAAEO010000002">
    <property type="protein sequence ID" value="GAA0546999.1"/>
    <property type="molecule type" value="Genomic_DNA"/>
</dbReference>